<protein>
    <recommendedName>
        <fullName evidence="5">Transmembrane protein</fullName>
    </recommendedName>
</protein>
<proteinExistence type="predicted"/>
<evidence type="ECO:0000313" key="3">
    <source>
        <dbReference type="EMBL" id="KAG7545890.1"/>
    </source>
</evidence>
<keyword evidence="4" id="KW-1185">Reference proteome</keyword>
<keyword evidence="1" id="KW-0812">Transmembrane</keyword>
<evidence type="ECO:0008006" key="5">
    <source>
        <dbReference type="Google" id="ProtNLM"/>
    </source>
</evidence>
<evidence type="ECO:0000256" key="2">
    <source>
        <dbReference type="SAM" id="SignalP"/>
    </source>
</evidence>
<evidence type="ECO:0000313" key="4">
    <source>
        <dbReference type="Proteomes" id="UP000694251"/>
    </source>
</evidence>
<feature type="transmembrane region" description="Helical" evidence="1">
    <location>
        <begin position="70"/>
        <end position="91"/>
    </location>
</feature>
<comment type="caution">
    <text evidence="3">The sequence shown here is derived from an EMBL/GenBank/DDBJ whole genome shotgun (WGS) entry which is preliminary data.</text>
</comment>
<feature type="transmembrane region" description="Helical" evidence="1">
    <location>
        <begin position="126"/>
        <end position="144"/>
    </location>
</feature>
<accession>A0A8T1YII7</accession>
<reference evidence="3 4" key="1">
    <citation type="submission" date="2020-12" db="EMBL/GenBank/DDBJ databases">
        <title>Concerted genomic and epigenomic changes stabilize Arabidopsis allopolyploids.</title>
        <authorList>
            <person name="Chen Z."/>
        </authorList>
    </citation>
    <scope>NUCLEOTIDE SEQUENCE [LARGE SCALE GENOMIC DNA]</scope>
    <source>
        <strain evidence="3">As9502</strain>
        <tissue evidence="3">Leaf</tissue>
    </source>
</reference>
<dbReference type="OrthoDB" id="1109119at2759"/>
<sequence length="155" mass="17700">MGEMIKARRILLFSIVFLFFFSQAFLLCSANEHGSRNLAVVMKKRVRYRGPRNTTTSAASTMMLPSSFSIGAASSFLLALLLAIFLLQTFLRQTSFFFRKLKSSFIRCSYLLNLSSSSSPIHSRHFHRRFSTFFFVFLFFPIALHSDRVLSSSPA</sequence>
<feature type="chain" id="PRO_5035915852" description="Transmembrane protein" evidence="2">
    <location>
        <begin position="31"/>
        <end position="155"/>
    </location>
</feature>
<dbReference type="Proteomes" id="UP000694251">
    <property type="component" value="Chromosome 12"/>
</dbReference>
<keyword evidence="2" id="KW-0732">Signal</keyword>
<dbReference type="AlphaFoldDB" id="A0A8T1YII7"/>
<feature type="signal peptide" evidence="2">
    <location>
        <begin position="1"/>
        <end position="30"/>
    </location>
</feature>
<gene>
    <name evidence="3" type="ORF">ISN44_As12g013150</name>
</gene>
<organism evidence="3 4">
    <name type="scientific">Arabidopsis suecica</name>
    <name type="common">Swedish thale-cress</name>
    <name type="synonym">Cardaminopsis suecica</name>
    <dbReference type="NCBI Taxonomy" id="45249"/>
    <lineage>
        <taxon>Eukaryota</taxon>
        <taxon>Viridiplantae</taxon>
        <taxon>Streptophyta</taxon>
        <taxon>Embryophyta</taxon>
        <taxon>Tracheophyta</taxon>
        <taxon>Spermatophyta</taxon>
        <taxon>Magnoliopsida</taxon>
        <taxon>eudicotyledons</taxon>
        <taxon>Gunneridae</taxon>
        <taxon>Pentapetalae</taxon>
        <taxon>rosids</taxon>
        <taxon>malvids</taxon>
        <taxon>Brassicales</taxon>
        <taxon>Brassicaceae</taxon>
        <taxon>Camelineae</taxon>
        <taxon>Arabidopsis</taxon>
    </lineage>
</organism>
<name>A0A8T1YII7_ARASU</name>
<keyword evidence="1" id="KW-1133">Transmembrane helix</keyword>
<evidence type="ECO:0000256" key="1">
    <source>
        <dbReference type="SAM" id="Phobius"/>
    </source>
</evidence>
<keyword evidence="1" id="KW-0472">Membrane</keyword>
<dbReference type="EMBL" id="JAEFBJ010000012">
    <property type="protein sequence ID" value="KAG7545890.1"/>
    <property type="molecule type" value="Genomic_DNA"/>
</dbReference>